<gene>
    <name evidence="2" type="ORF">MONBRDRAFT_29958</name>
</gene>
<dbReference type="GO" id="GO:0005886">
    <property type="term" value="C:plasma membrane"/>
    <property type="evidence" value="ECO:0000318"/>
    <property type="project" value="GO_Central"/>
</dbReference>
<reference evidence="2 3" key="1">
    <citation type="journal article" date="2008" name="Nature">
        <title>The genome of the choanoflagellate Monosiga brevicollis and the origin of metazoans.</title>
        <authorList>
            <consortium name="JGI Sequencing"/>
            <person name="King N."/>
            <person name="Westbrook M.J."/>
            <person name="Young S.L."/>
            <person name="Kuo A."/>
            <person name="Abedin M."/>
            <person name="Chapman J."/>
            <person name="Fairclough S."/>
            <person name="Hellsten U."/>
            <person name="Isogai Y."/>
            <person name="Letunic I."/>
            <person name="Marr M."/>
            <person name="Pincus D."/>
            <person name="Putnam N."/>
            <person name="Rokas A."/>
            <person name="Wright K.J."/>
            <person name="Zuzow R."/>
            <person name="Dirks W."/>
            <person name="Good M."/>
            <person name="Goodstein D."/>
            <person name="Lemons D."/>
            <person name="Li W."/>
            <person name="Lyons J.B."/>
            <person name="Morris A."/>
            <person name="Nichols S."/>
            <person name="Richter D.J."/>
            <person name="Salamov A."/>
            <person name="Bork P."/>
            <person name="Lim W.A."/>
            <person name="Manning G."/>
            <person name="Miller W.T."/>
            <person name="McGinnis W."/>
            <person name="Shapiro H."/>
            <person name="Tjian R."/>
            <person name="Grigoriev I.V."/>
            <person name="Rokhsar D."/>
        </authorList>
    </citation>
    <scope>NUCLEOTIDE SEQUENCE [LARGE SCALE GENOMIC DNA]</scope>
    <source>
        <strain evidence="3">MX1 / ATCC 50154</strain>
    </source>
</reference>
<feature type="transmembrane region" description="Helical" evidence="1">
    <location>
        <begin position="108"/>
        <end position="137"/>
    </location>
</feature>
<keyword evidence="1" id="KW-1133">Transmembrane helix</keyword>
<sequence>MPHRDDTVKRRRYTIEEEVDEKDRTIVLFGIPAVSRGVSMCLLIAYIITMILAFILLIVALALPSWIEGTENGVDREIGLFSQTENGNELDDTRLWDSPSSLLEGSGALFVIGMIALALAILLALFAACLISGWLVLSAKLCNVFANFLFIIAVLLLALGLEDLDDTCPSGTSFQCGLNCTDPRDSFEPFILCAPYTIGAAIHVMGAALIILFLASCCGFWVRG</sequence>
<dbReference type="AlphaFoldDB" id="A9VCL5"/>
<feature type="transmembrane region" description="Helical" evidence="1">
    <location>
        <begin position="43"/>
        <end position="67"/>
    </location>
</feature>
<protein>
    <submittedName>
        <fullName evidence="2">Uncharacterized protein</fullName>
    </submittedName>
</protein>
<evidence type="ECO:0000256" key="1">
    <source>
        <dbReference type="SAM" id="Phobius"/>
    </source>
</evidence>
<organism evidence="2 3">
    <name type="scientific">Monosiga brevicollis</name>
    <name type="common">Choanoflagellate</name>
    <dbReference type="NCBI Taxonomy" id="81824"/>
    <lineage>
        <taxon>Eukaryota</taxon>
        <taxon>Choanoflagellata</taxon>
        <taxon>Craspedida</taxon>
        <taxon>Salpingoecidae</taxon>
        <taxon>Monosiga</taxon>
    </lineage>
</organism>
<dbReference type="KEGG" id="mbr:MONBRDRAFT_29958"/>
<keyword evidence="1" id="KW-0812">Transmembrane</keyword>
<keyword evidence="1" id="KW-0472">Membrane</keyword>
<dbReference type="InParanoid" id="A9VCL5"/>
<feature type="transmembrane region" description="Helical" evidence="1">
    <location>
        <begin position="196"/>
        <end position="222"/>
    </location>
</feature>
<accession>A9VCL5</accession>
<name>A9VCL5_MONBE</name>
<evidence type="ECO:0000313" key="3">
    <source>
        <dbReference type="Proteomes" id="UP000001357"/>
    </source>
</evidence>
<evidence type="ECO:0000313" key="2">
    <source>
        <dbReference type="EMBL" id="EDQ84705.1"/>
    </source>
</evidence>
<feature type="transmembrane region" description="Helical" evidence="1">
    <location>
        <begin position="144"/>
        <end position="161"/>
    </location>
</feature>
<dbReference type="OMA" id="WIEGTEN"/>
<dbReference type="RefSeq" id="XP_001750491.1">
    <property type="nucleotide sequence ID" value="XM_001750439.1"/>
</dbReference>
<keyword evidence="3" id="KW-1185">Reference proteome</keyword>
<dbReference type="EMBL" id="CH991582">
    <property type="protein sequence ID" value="EDQ84705.1"/>
    <property type="molecule type" value="Genomic_DNA"/>
</dbReference>
<dbReference type="Proteomes" id="UP000001357">
    <property type="component" value="Unassembled WGS sequence"/>
</dbReference>
<dbReference type="GeneID" id="5895727"/>
<proteinExistence type="predicted"/>